<dbReference type="Pfam" id="PF12172">
    <property type="entry name" value="zf-ChsH2"/>
    <property type="match status" value="1"/>
</dbReference>
<dbReference type="Proteomes" id="UP000240880">
    <property type="component" value="Unassembled WGS sequence"/>
</dbReference>
<evidence type="ECO:0008006" key="5">
    <source>
        <dbReference type="Google" id="ProtNLM"/>
    </source>
</evidence>
<dbReference type="PANTHER" id="PTHR34075">
    <property type="entry name" value="BLR3430 PROTEIN"/>
    <property type="match status" value="1"/>
</dbReference>
<sequence length="129" mass="14615">MDSQFHSQLKTKKSFLEGLKRGEILFSQCEKCSQKYLPPREICKVCGSKSLALKPVDLSHAKVVACTFIQVPPERYSNEEGYGIAVVEFKDNLRLLGRLNTALKDPIKIVGLNVKVVVEKSKPDFWFEL</sequence>
<gene>
    <name evidence="3" type="ORF">B9Q01_03565</name>
</gene>
<dbReference type="Pfam" id="PF01796">
    <property type="entry name" value="OB_ChsH2_C"/>
    <property type="match status" value="1"/>
</dbReference>
<organism evidence="3 4">
    <name type="scientific">Candidatus Marsarchaeota G1 archaeon OSP_D</name>
    <dbReference type="NCBI Taxonomy" id="1978155"/>
    <lineage>
        <taxon>Archaea</taxon>
        <taxon>Candidatus Marsarchaeota</taxon>
        <taxon>Candidatus Marsarchaeota group 1</taxon>
    </lineage>
</organism>
<dbReference type="SUPFAM" id="SSF50249">
    <property type="entry name" value="Nucleic acid-binding proteins"/>
    <property type="match status" value="1"/>
</dbReference>
<accession>A0A2R6ABK5</accession>
<evidence type="ECO:0000313" key="3">
    <source>
        <dbReference type="EMBL" id="PSN83782.1"/>
    </source>
</evidence>
<evidence type="ECO:0000259" key="1">
    <source>
        <dbReference type="Pfam" id="PF01796"/>
    </source>
</evidence>
<dbReference type="EMBL" id="NEXC01000015">
    <property type="protein sequence ID" value="PSN83782.1"/>
    <property type="molecule type" value="Genomic_DNA"/>
</dbReference>
<dbReference type="InterPro" id="IPR052513">
    <property type="entry name" value="Thioester_dehydratase-like"/>
</dbReference>
<evidence type="ECO:0000313" key="4">
    <source>
        <dbReference type="Proteomes" id="UP000240880"/>
    </source>
</evidence>
<dbReference type="Gene3D" id="6.10.30.10">
    <property type="match status" value="1"/>
</dbReference>
<dbReference type="AlphaFoldDB" id="A0A2R6ABK5"/>
<dbReference type="InterPro" id="IPR022002">
    <property type="entry name" value="ChsH2_Znr"/>
</dbReference>
<dbReference type="InterPro" id="IPR002878">
    <property type="entry name" value="ChsH2_C"/>
</dbReference>
<reference evidence="3 4" key="1">
    <citation type="submission" date="2017-04" db="EMBL/GenBank/DDBJ databases">
        <title>Novel microbial lineages endemic to geothermal iron-oxide mats fill important gaps in the evolutionary history of Archaea.</title>
        <authorList>
            <person name="Jay Z.J."/>
            <person name="Beam J.P."/>
            <person name="Dlakic M."/>
            <person name="Rusch D.B."/>
            <person name="Kozubal M.A."/>
            <person name="Inskeep W.P."/>
        </authorList>
    </citation>
    <scope>NUCLEOTIDE SEQUENCE [LARGE SCALE GENOMIC DNA]</scope>
    <source>
        <strain evidence="3">OSP_D</strain>
    </source>
</reference>
<dbReference type="InterPro" id="IPR012340">
    <property type="entry name" value="NA-bd_OB-fold"/>
</dbReference>
<proteinExistence type="predicted"/>
<protein>
    <recommendedName>
        <fullName evidence="5">DUF35 domain-containing protein</fullName>
    </recommendedName>
</protein>
<comment type="caution">
    <text evidence="3">The sequence shown here is derived from an EMBL/GenBank/DDBJ whole genome shotgun (WGS) entry which is preliminary data.</text>
</comment>
<dbReference type="PANTHER" id="PTHR34075:SF5">
    <property type="entry name" value="BLR3430 PROTEIN"/>
    <property type="match status" value="1"/>
</dbReference>
<feature type="domain" description="ChsH2 C-terminal OB-fold" evidence="1">
    <location>
        <begin position="61"/>
        <end position="118"/>
    </location>
</feature>
<name>A0A2R6ABK5_9ARCH</name>
<feature type="domain" description="ChsH2 rubredoxin-like zinc ribbon" evidence="2">
    <location>
        <begin position="17"/>
        <end position="51"/>
    </location>
</feature>
<evidence type="ECO:0000259" key="2">
    <source>
        <dbReference type="Pfam" id="PF12172"/>
    </source>
</evidence>